<reference evidence="1 2" key="1">
    <citation type="submission" date="2021-06" db="EMBL/GenBank/DDBJ databases">
        <title>Caerostris darwini draft genome.</title>
        <authorList>
            <person name="Kono N."/>
            <person name="Arakawa K."/>
        </authorList>
    </citation>
    <scope>NUCLEOTIDE SEQUENCE [LARGE SCALE GENOMIC DNA]</scope>
</reference>
<comment type="caution">
    <text evidence="1">The sequence shown here is derived from an EMBL/GenBank/DDBJ whole genome shotgun (WGS) entry which is preliminary data.</text>
</comment>
<dbReference type="Proteomes" id="UP001054837">
    <property type="component" value="Unassembled WGS sequence"/>
</dbReference>
<evidence type="ECO:0000313" key="1">
    <source>
        <dbReference type="EMBL" id="GIY45033.1"/>
    </source>
</evidence>
<organism evidence="1 2">
    <name type="scientific">Caerostris darwini</name>
    <dbReference type="NCBI Taxonomy" id="1538125"/>
    <lineage>
        <taxon>Eukaryota</taxon>
        <taxon>Metazoa</taxon>
        <taxon>Ecdysozoa</taxon>
        <taxon>Arthropoda</taxon>
        <taxon>Chelicerata</taxon>
        <taxon>Arachnida</taxon>
        <taxon>Araneae</taxon>
        <taxon>Araneomorphae</taxon>
        <taxon>Entelegynae</taxon>
        <taxon>Araneoidea</taxon>
        <taxon>Araneidae</taxon>
        <taxon>Caerostris</taxon>
    </lineage>
</organism>
<accession>A0AAV4TM40</accession>
<keyword evidence="2" id="KW-1185">Reference proteome</keyword>
<dbReference type="AlphaFoldDB" id="A0AAV4TM40"/>
<protein>
    <submittedName>
        <fullName evidence="1">Uncharacterized protein</fullName>
    </submittedName>
</protein>
<dbReference type="EMBL" id="BPLQ01009584">
    <property type="protein sequence ID" value="GIY45033.1"/>
    <property type="molecule type" value="Genomic_DNA"/>
</dbReference>
<gene>
    <name evidence="1" type="ORF">CDAR_267551</name>
</gene>
<name>A0AAV4TM40_9ARAC</name>
<sequence>MLLCKQRLQEILVKKLSKEGTKKKKKRVNRLELLVKGKLDYDCMTFRSVERKSNLRDLALVTDFRTNQTDKKRIWVNKWLGGGSTNEGYSLISHPITKKKG</sequence>
<evidence type="ECO:0000313" key="2">
    <source>
        <dbReference type="Proteomes" id="UP001054837"/>
    </source>
</evidence>
<proteinExistence type="predicted"/>